<evidence type="ECO:0000313" key="3">
    <source>
        <dbReference type="Proteomes" id="UP001620626"/>
    </source>
</evidence>
<reference evidence="2 3" key="1">
    <citation type="submission" date="2024-10" db="EMBL/GenBank/DDBJ databases">
        <authorList>
            <person name="Kim D."/>
        </authorList>
    </citation>
    <scope>NUCLEOTIDE SEQUENCE [LARGE SCALE GENOMIC DNA]</scope>
    <source>
        <strain evidence="2">BH-2024</strain>
    </source>
</reference>
<feature type="compositionally biased region" description="Polar residues" evidence="1">
    <location>
        <begin position="283"/>
        <end position="292"/>
    </location>
</feature>
<dbReference type="AlphaFoldDB" id="A0ABD2LGB3"/>
<protein>
    <submittedName>
        <fullName evidence="2">Uncharacterized protein</fullName>
    </submittedName>
</protein>
<feature type="region of interest" description="Disordered" evidence="1">
    <location>
        <begin position="217"/>
        <end position="237"/>
    </location>
</feature>
<dbReference type="EMBL" id="JBICBT010000424">
    <property type="protein sequence ID" value="KAL3114178.1"/>
    <property type="molecule type" value="Genomic_DNA"/>
</dbReference>
<gene>
    <name evidence="2" type="ORF">niasHT_010992</name>
</gene>
<keyword evidence="3" id="KW-1185">Reference proteome</keyword>
<dbReference type="Proteomes" id="UP001620626">
    <property type="component" value="Unassembled WGS sequence"/>
</dbReference>
<sequence length="350" mass="38622">MAINIGDKKSLMENIVPSVEISQNSNGITVSSERIAVPRTIQFDILGKCRECKATECEAEWCITKEGVTIWCTRFKISPRFVPFDVIYDLPGYTFFKIRNKGRVFNVDHGFRSNACTQTPTPVYHLPPPLPPPQLPKRKHTDQHASKEFFESVSAATTGLDIPHKQTKQADGVAFFEAASAATMGMETDQLKPKPKPRQHQQADAAHFFSSISAATTGMEPEKDKPKSNKKQQLHSDASEFAASLSAATMGLDLSQTAVVPKAQQKKSDASGFFSAVSAATMGMSSEQPQHQTPKEKQQTDEEILDEFLESVSAATTNLDFSQKGKPKKKVKKEMEDEETTAIASITRKH</sequence>
<organism evidence="2 3">
    <name type="scientific">Heterodera trifolii</name>
    <dbReference type="NCBI Taxonomy" id="157864"/>
    <lineage>
        <taxon>Eukaryota</taxon>
        <taxon>Metazoa</taxon>
        <taxon>Ecdysozoa</taxon>
        <taxon>Nematoda</taxon>
        <taxon>Chromadorea</taxon>
        <taxon>Rhabditida</taxon>
        <taxon>Tylenchina</taxon>
        <taxon>Tylenchomorpha</taxon>
        <taxon>Tylenchoidea</taxon>
        <taxon>Heteroderidae</taxon>
        <taxon>Heteroderinae</taxon>
        <taxon>Heterodera</taxon>
    </lineage>
</organism>
<comment type="caution">
    <text evidence="2">The sequence shown here is derived from an EMBL/GenBank/DDBJ whole genome shotgun (WGS) entry which is preliminary data.</text>
</comment>
<evidence type="ECO:0000313" key="2">
    <source>
        <dbReference type="EMBL" id="KAL3114178.1"/>
    </source>
</evidence>
<feature type="region of interest" description="Disordered" evidence="1">
    <location>
        <begin position="316"/>
        <end position="350"/>
    </location>
</feature>
<proteinExistence type="predicted"/>
<name>A0ABD2LGB3_9BILA</name>
<evidence type="ECO:0000256" key="1">
    <source>
        <dbReference type="SAM" id="MobiDB-lite"/>
    </source>
</evidence>
<accession>A0ABD2LGB3</accession>
<feature type="region of interest" description="Disordered" evidence="1">
    <location>
        <begin position="282"/>
        <end position="302"/>
    </location>
</feature>